<keyword evidence="1" id="KW-0233">DNA recombination</keyword>
<dbReference type="InterPro" id="IPR011010">
    <property type="entry name" value="DNA_brk_join_enz"/>
</dbReference>
<dbReference type="PANTHER" id="PTHR30349:SF82">
    <property type="entry name" value="INTEGRASE_RECOMBINASE YOEC-RELATED"/>
    <property type="match status" value="1"/>
</dbReference>
<dbReference type="Pfam" id="PF00589">
    <property type="entry name" value="Phage_integrase"/>
    <property type="match status" value="1"/>
</dbReference>
<evidence type="ECO:0000256" key="1">
    <source>
        <dbReference type="ARBA" id="ARBA00023172"/>
    </source>
</evidence>
<dbReference type="InterPro" id="IPR050090">
    <property type="entry name" value="Tyrosine_recombinase_XerCD"/>
</dbReference>
<sequence length="196" mass="23610">MTRIKGQLTTSDYLPIEEFNRLCDCLRKDKLYTWELYCRVAFCTALRISDLLTLRWIDVLDTDELIKIEHKTKKTRSIPLAPSVSAKFQELYVLMGKPEKNMPLIYNYRRKRIYSLEHINDKLKDFKREYRLSIKHFSTHSFRKTFGRFVYEQCGKSAESLLFLNEILVHESVRTTKRYIGLNKDEINRIYQYIKF</sequence>
<dbReference type="GO" id="GO:0015074">
    <property type="term" value="P:DNA integration"/>
    <property type="evidence" value="ECO:0007669"/>
    <property type="project" value="InterPro"/>
</dbReference>
<reference evidence="3" key="1">
    <citation type="submission" date="2019-11" db="EMBL/GenBank/DDBJ databases">
        <authorList>
            <person name="Feng L."/>
        </authorList>
    </citation>
    <scope>NUCLEOTIDE SEQUENCE</scope>
    <source>
        <strain evidence="3">BfaecisLFYP10</strain>
    </source>
</reference>
<dbReference type="GO" id="GO:0003677">
    <property type="term" value="F:DNA binding"/>
    <property type="evidence" value="ECO:0007669"/>
    <property type="project" value="InterPro"/>
</dbReference>
<dbReference type="PROSITE" id="PS51898">
    <property type="entry name" value="TYR_RECOMBINASE"/>
    <property type="match status" value="1"/>
</dbReference>
<accession>A0A6N2V6J1</accession>
<dbReference type="SUPFAM" id="SSF56349">
    <property type="entry name" value="DNA breaking-rejoining enzymes"/>
    <property type="match status" value="1"/>
</dbReference>
<dbReference type="GO" id="GO:0006310">
    <property type="term" value="P:DNA recombination"/>
    <property type="evidence" value="ECO:0007669"/>
    <property type="project" value="UniProtKB-KW"/>
</dbReference>
<dbReference type="PANTHER" id="PTHR30349">
    <property type="entry name" value="PHAGE INTEGRASE-RELATED"/>
    <property type="match status" value="1"/>
</dbReference>
<dbReference type="InterPro" id="IPR002104">
    <property type="entry name" value="Integrase_catalytic"/>
</dbReference>
<gene>
    <name evidence="3" type="ORF">BFLFYP10_02055</name>
</gene>
<feature type="domain" description="Tyr recombinase" evidence="2">
    <location>
        <begin position="9"/>
        <end position="192"/>
    </location>
</feature>
<dbReference type="RefSeq" id="WP_156729942.1">
    <property type="nucleotide sequence ID" value="NZ_CACRSZ010000049.1"/>
</dbReference>
<name>A0A6N2V6J1_9BACE</name>
<dbReference type="Gene3D" id="1.10.443.10">
    <property type="entry name" value="Intergrase catalytic core"/>
    <property type="match status" value="1"/>
</dbReference>
<organism evidence="3">
    <name type="scientific">Bacteroides faecis</name>
    <dbReference type="NCBI Taxonomy" id="674529"/>
    <lineage>
        <taxon>Bacteria</taxon>
        <taxon>Pseudomonadati</taxon>
        <taxon>Bacteroidota</taxon>
        <taxon>Bacteroidia</taxon>
        <taxon>Bacteroidales</taxon>
        <taxon>Bacteroidaceae</taxon>
        <taxon>Bacteroides</taxon>
    </lineage>
</organism>
<dbReference type="EMBL" id="CACRSZ010000049">
    <property type="protein sequence ID" value="VYT26054.1"/>
    <property type="molecule type" value="Genomic_DNA"/>
</dbReference>
<proteinExistence type="predicted"/>
<evidence type="ECO:0000313" key="3">
    <source>
        <dbReference type="EMBL" id="VYT26054.1"/>
    </source>
</evidence>
<dbReference type="AlphaFoldDB" id="A0A6N2V6J1"/>
<evidence type="ECO:0000259" key="2">
    <source>
        <dbReference type="PROSITE" id="PS51898"/>
    </source>
</evidence>
<dbReference type="InterPro" id="IPR013762">
    <property type="entry name" value="Integrase-like_cat_sf"/>
</dbReference>
<protein>
    <submittedName>
        <fullName evidence="3">Site-specific tyrosine recombinase XerC</fullName>
    </submittedName>
</protein>